<dbReference type="InterPro" id="IPR008727">
    <property type="entry name" value="PAAR_motif"/>
</dbReference>
<dbReference type="Proteomes" id="UP001596045">
    <property type="component" value="Unassembled WGS sequence"/>
</dbReference>
<reference evidence="2" key="1">
    <citation type="journal article" date="2019" name="Int. J. Syst. Evol. Microbiol.">
        <title>The Global Catalogue of Microorganisms (GCM) 10K type strain sequencing project: providing services to taxonomists for standard genome sequencing and annotation.</title>
        <authorList>
            <consortium name="The Broad Institute Genomics Platform"/>
            <consortium name="The Broad Institute Genome Sequencing Center for Infectious Disease"/>
            <person name="Wu L."/>
            <person name="Ma J."/>
        </authorList>
    </citation>
    <scope>NUCLEOTIDE SEQUENCE [LARGE SCALE GENOMIC DNA]</scope>
    <source>
        <strain evidence="2">JCM 17066</strain>
    </source>
</reference>
<organism evidence="1 2">
    <name type="scientific">Paraherbaspirillum soli</name>
    <dbReference type="NCBI Taxonomy" id="631222"/>
    <lineage>
        <taxon>Bacteria</taxon>
        <taxon>Pseudomonadati</taxon>
        <taxon>Pseudomonadota</taxon>
        <taxon>Betaproteobacteria</taxon>
        <taxon>Burkholderiales</taxon>
        <taxon>Oxalobacteraceae</taxon>
        <taxon>Paraherbaspirillum</taxon>
    </lineage>
</organism>
<dbReference type="Pfam" id="PF05488">
    <property type="entry name" value="PAAR_motif"/>
    <property type="match status" value="1"/>
</dbReference>
<accession>A0ABW0M7Z6</accession>
<sequence length="81" mass="8916">MEIEAVKWKSTISVRFILSSRIWPLCLVDWQGMINLKKSSMSLKIITVGDITNHGGKIISGSPPHDISGQAIARLGNEVEI</sequence>
<evidence type="ECO:0000313" key="2">
    <source>
        <dbReference type="Proteomes" id="UP001596045"/>
    </source>
</evidence>
<name>A0ABW0M7Z6_9BURK</name>
<proteinExistence type="predicted"/>
<evidence type="ECO:0000313" key="1">
    <source>
        <dbReference type="EMBL" id="MFC5474138.1"/>
    </source>
</evidence>
<keyword evidence="2" id="KW-1185">Reference proteome</keyword>
<protein>
    <submittedName>
        <fullName evidence="1">PAAR domain-containing protein</fullName>
    </submittedName>
</protein>
<dbReference type="EMBL" id="JBHSMT010000013">
    <property type="protein sequence ID" value="MFC5474138.1"/>
    <property type="molecule type" value="Genomic_DNA"/>
</dbReference>
<gene>
    <name evidence="1" type="ORF">ACFPM8_09210</name>
</gene>
<comment type="caution">
    <text evidence="1">The sequence shown here is derived from an EMBL/GenBank/DDBJ whole genome shotgun (WGS) entry which is preliminary data.</text>
</comment>
<dbReference type="RefSeq" id="WP_378997206.1">
    <property type="nucleotide sequence ID" value="NZ_JBHSMT010000013.1"/>
</dbReference>